<protein>
    <submittedName>
        <fullName evidence="1">Progesterone 5-beta-reductase</fullName>
    </submittedName>
</protein>
<evidence type="ECO:0000313" key="2">
    <source>
        <dbReference type="Proteomes" id="UP000265520"/>
    </source>
</evidence>
<dbReference type="PANTHER" id="PTHR32487:SF0">
    <property type="entry name" value="3-OXO-DELTA(4,5)-STEROID 5-BETA-REDUCTASE"/>
    <property type="match status" value="1"/>
</dbReference>
<sequence>KVLAEQFGIEEYEFVEEGPRLKLSELMKDKGAIWEEIVKENQLTQTKLEDVAEWWFADLSLGGSGFTDSMN</sequence>
<feature type="non-terminal residue" evidence="1">
    <location>
        <position position="71"/>
    </location>
</feature>
<dbReference type="PANTHER" id="PTHR32487">
    <property type="entry name" value="3-OXO-DELTA(4,5)-STEROID 5-BETA-REDUCTASE"/>
    <property type="match status" value="1"/>
</dbReference>
<comment type="caution">
    <text evidence="1">The sequence shown here is derived from an EMBL/GenBank/DDBJ whole genome shotgun (WGS) entry which is preliminary data.</text>
</comment>
<organism evidence="1 2">
    <name type="scientific">Trifolium medium</name>
    <dbReference type="NCBI Taxonomy" id="97028"/>
    <lineage>
        <taxon>Eukaryota</taxon>
        <taxon>Viridiplantae</taxon>
        <taxon>Streptophyta</taxon>
        <taxon>Embryophyta</taxon>
        <taxon>Tracheophyta</taxon>
        <taxon>Spermatophyta</taxon>
        <taxon>Magnoliopsida</taxon>
        <taxon>eudicotyledons</taxon>
        <taxon>Gunneridae</taxon>
        <taxon>Pentapetalae</taxon>
        <taxon>rosids</taxon>
        <taxon>fabids</taxon>
        <taxon>Fabales</taxon>
        <taxon>Fabaceae</taxon>
        <taxon>Papilionoideae</taxon>
        <taxon>50 kb inversion clade</taxon>
        <taxon>NPAAA clade</taxon>
        <taxon>Hologalegina</taxon>
        <taxon>IRL clade</taxon>
        <taxon>Trifolieae</taxon>
        <taxon>Trifolium</taxon>
    </lineage>
</organism>
<dbReference type="Gene3D" id="3.40.50.720">
    <property type="entry name" value="NAD(P)-binding Rossmann-like Domain"/>
    <property type="match status" value="1"/>
</dbReference>
<reference evidence="1 2" key="1">
    <citation type="journal article" date="2018" name="Front. Plant Sci.">
        <title>Red Clover (Trifolium pratense) and Zigzag Clover (T. medium) - A Picture of Genomic Similarities and Differences.</title>
        <authorList>
            <person name="Dluhosova J."/>
            <person name="Istvanek J."/>
            <person name="Nedelnik J."/>
            <person name="Repkova J."/>
        </authorList>
    </citation>
    <scope>NUCLEOTIDE SEQUENCE [LARGE SCALE GENOMIC DNA]</scope>
    <source>
        <strain evidence="2">cv. 10/8</strain>
        <tissue evidence="1">Leaf</tissue>
    </source>
</reference>
<dbReference type="EMBL" id="LXQA011170760">
    <property type="protein sequence ID" value="MCI87619.1"/>
    <property type="molecule type" value="Genomic_DNA"/>
</dbReference>
<keyword evidence="2" id="KW-1185">Reference proteome</keyword>
<feature type="non-terminal residue" evidence="1">
    <location>
        <position position="1"/>
    </location>
</feature>
<evidence type="ECO:0000313" key="1">
    <source>
        <dbReference type="EMBL" id="MCI87619.1"/>
    </source>
</evidence>
<dbReference type="Proteomes" id="UP000265520">
    <property type="component" value="Unassembled WGS sequence"/>
</dbReference>
<name>A0A392VJS3_9FABA</name>
<dbReference type="AlphaFoldDB" id="A0A392VJS3"/>
<accession>A0A392VJS3</accession>
<proteinExistence type="predicted"/>